<feature type="compositionally biased region" description="Polar residues" evidence="2">
    <location>
        <begin position="675"/>
        <end position="698"/>
    </location>
</feature>
<feature type="coiled-coil region" evidence="1">
    <location>
        <begin position="170"/>
        <end position="295"/>
    </location>
</feature>
<organism evidence="3 4">
    <name type="scientific">Alternaria dauci</name>
    <dbReference type="NCBI Taxonomy" id="48095"/>
    <lineage>
        <taxon>Eukaryota</taxon>
        <taxon>Fungi</taxon>
        <taxon>Dikarya</taxon>
        <taxon>Ascomycota</taxon>
        <taxon>Pezizomycotina</taxon>
        <taxon>Dothideomycetes</taxon>
        <taxon>Pleosporomycetidae</taxon>
        <taxon>Pleosporales</taxon>
        <taxon>Pleosporineae</taxon>
        <taxon>Pleosporaceae</taxon>
        <taxon>Alternaria</taxon>
        <taxon>Alternaria sect. Porri</taxon>
    </lineage>
</organism>
<keyword evidence="1" id="KW-0175">Coiled coil</keyword>
<protein>
    <submittedName>
        <fullName evidence="3">Uncharacterized protein</fullName>
    </submittedName>
</protein>
<dbReference type="RefSeq" id="XP_069306672.1">
    <property type="nucleotide sequence ID" value="XM_069452509.1"/>
</dbReference>
<dbReference type="PANTHER" id="PTHR23159">
    <property type="entry name" value="CENTROSOMAL PROTEIN 2"/>
    <property type="match status" value="1"/>
</dbReference>
<evidence type="ECO:0000313" key="3">
    <source>
        <dbReference type="EMBL" id="KAL1796088.1"/>
    </source>
</evidence>
<keyword evidence="4" id="KW-1185">Reference proteome</keyword>
<evidence type="ECO:0000313" key="4">
    <source>
        <dbReference type="Proteomes" id="UP001578633"/>
    </source>
</evidence>
<dbReference type="PANTHER" id="PTHR23159:SF31">
    <property type="entry name" value="CENTROSOME-ASSOCIATED PROTEIN CEP250 ISOFORM X1"/>
    <property type="match status" value="1"/>
</dbReference>
<evidence type="ECO:0000256" key="2">
    <source>
        <dbReference type="SAM" id="MobiDB-lite"/>
    </source>
</evidence>
<feature type="coiled-coil region" evidence="1">
    <location>
        <begin position="338"/>
        <end position="372"/>
    </location>
</feature>
<feature type="compositionally biased region" description="Polar residues" evidence="2">
    <location>
        <begin position="765"/>
        <end position="776"/>
    </location>
</feature>
<dbReference type="EMBL" id="JBHGVX010000005">
    <property type="protein sequence ID" value="KAL1796088.1"/>
    <property type="molecule type" value="Genomic_DNA"/>
</dbReference>
<dbReference type="Proteomes" id="UP001578633">
    <property type="component" value="Chromosome 5"/>
</dbReference>
<feature type="region of interest" description="Disordered" evidence="2">
    <location>
        <begin position="123"/>
        <end position="150"/>
    </location>
</feature>
<sequence length="776" mass="84313">MKTTYTTSALTAPAASRYMTTHFDAIVSPSLLRNVVTAYNAVDRNDVVARTYAVKYALAAAITAGATLAWHVRRRSLPPAVSGIDRSRWLALKHRVHVWLHRKLRSDDGLRREVEDAKRKLEEYSAQRTASTGSGSKTEKMVEEGQTGIGLKEVQATTQRASGEEGRHVAQAAEQEAFHLKTQLDFSKEELESAQIEIEAFKQEALSLNTKLQEAQQEAKEAKEEVVSIKKKLDQANQNTKTAEQGLEAVSKLLPDVRAEIATLNSQLEASREEEEKATRDISLLERELGETRLEHSKQIASLQEQLQSLRQPVEDNNPIAEEEDVGDALLSELYEEKAYLEERFREEAARCRDLEEEVSKLQRQMLYLRSKYEDDEGRLETTATDPQAPEALPPPTSFTSSGTQTIPLPGSLETSPSPSLRSDHKLHSSQQVLSIAGGIIPSTPPHNDSPAGRATPLIRSPATPDKTLDSVAIAYLYRDGKIDLSGYVQGLAALPPRSGKRKPDGNGETRRPVKKVRVGVLTSGGGPAVRLAKEVSVDKADDGVVPDRSKTSKASEDERIEGPAIGLDEASPSVLRRQGAVQVDGGLRTDMPPISMRTGTKRKLAAGDDKGALKPSQALRIRENLGDEQTPSLDKLIVKSVTETASPTMNTPLPSGGPSVELSVLGSPAKMDDNTTNETVQMNDVESSHSKGATATIENEDLDPDVQPPSIEPAEPNNNTIIPDGNDPEVSTSARPTRPALSQTSRPKSHAPKPAPASVRKSARNANKPVSSLNE</sequence>
<name>A0ABR3UHX8_9PLEO</name>
<feature type="region of interest" description="Disordered" evidence="2">
    <location>
        <begin position="376"/>
        <end position="465"/>
    </location>
</feature>
<comment type="caution">
    <text evidence="3">The sequence shown here is derived from an EMBL/GenBank/DDBJ whole genome shotgun (WGS) entry which is preliminary data.</text>
</comment>
<dbReference type="GeneID" id="96086634"/>
<feature type="compositionally biased region" description="Polar residues" evidence="2">
    <location>
        <begin position="398"/>
        <end position="421"/>
    </location>
</feature>
<evidence type="ECO:0000256" key="1">
    <source>
        <dbReference type="SAM" id="Coils"/>
    </source>
</evidence>
<feature type="compositionally biased region" description="Polar residues" evidence="2">
    <location>
        <begin position="730"/>
        <end position="747"/>
    </location>
</feature>
<feature type="compositionally biased region" description="Polar residues" evidence="2">
    <location>
        <begin position="126"/>
        <end position="136"/>
    </location>
</feature>
<feature type="region of interest" description="Disordered" evidence="2">
    <location>
        <begin position="646"/>
        <end position="776"/>
    </location>
</feature>
<gene>
    <name evidence="3" type="ORF">ACET3X_006312</name>
</gene>
<reference evidence="3 4" key="1">
    <citation type="submission" date="2024-09" db="EMBL/GenBank/DDBJ databases">
        <title>T2T genomes of carrot and Alternaria dauci and their utility for understanding host-pathogen interaction during carrot leaf blight disease.</title>
        <authorList>
            <person name="Liu W."/>
            <person name="Xu S."/>
            <person name="Ou C."/>
            <person name="Liu X."/>
            <person name="Zhuang F."/>
            <person name="Deng X.W."/>
        </authorList>
    </citation>
    <scope>NUCLEOTIDE SEQUENCE [LARGE SCALE GENOMIC DNA]</scope>
    <source>
        <strain evidence="3 4">A2016</strain>
    </source>
</reference>
<feature type="region of interest" description="Disordered" evidence="2">
    <location>
        <begin position="541"/>
        <end position="560"/>
    </location>
</feature>
<proteinExistence type="predicted"/>
<accession>A0ABR3UHX8</accession>